<organism evidence="2 3">
    <name type="scientific">Liparis tanakae</name>
    <name type="common">Tanaka's snailfish</name>
    <dbReference type="NCBI Taxonomy" id="230148"/>
    <lineage>
        <taxon>Eukaryota</taxon>
        <taxon>Metazoa</taxon>
        <taxon>Chordata</taxon>
        <taxon>Craniata</taxon>
        <taxon>Vertebrata</taxon>
        <taxon>Euteleostomi</taxon>
        <taxon>Actinopterygii</taxon>
        <taxon>Neopterygii</taxon>
        <taxon>Teleostei</taxon>
        <taxon>Neoteleostei</taxon>
        <taxon>Acanthomorphata</taxon>
        <taxon>Eupercaria</taxon>
        <taxon>Perciformes</taxon>
        <taxon>Cottioidei</taxon>
        <taxon>Cottales</taxon>
        <taxon>Liparidae</taxon>
        <taxon>Liparis</taxon>
    </lineage>
</organism>
<reference evidence="2 3" key="1">
    <citation type="submission" date="2019-03" db="EMBL/GenBank/DDBJ databases">
        <title>First draft genome of Liparis tanakae, snailfish: a comprehensive survey of snailfish specific genes.</title>
        <authorList>
            <person name="Kim W."/>
            <person name="Song I."/>
            <person name="Jeong J.-H."/>
            <person name="Kim D."/>
            <person name="Kim S."/>
            <person name="Ryu S."/>
            <person name="Song J.Y."/>
            <person name="Lee S.K."/>
        </authorList>
    </citation>
    <scope>NUCLEOTIDE SEQUENCE [LARGE SCALE GENOMIC DNA]</scope>
    <source>
        <tissue evidence="2">Muscle</tissue>
    </source>
</reference>
<dbReference type="AlphaFoldDB" id="A0A4Z2IKM0"/>
<sequence>MGTSPTASLPPHQLPDQRQGVQPAALVQVLSPDADQREVSHVPAQLHRVVAVLQLRRKRKIPLATKAKLSLLFPDVTSLGDTNCLQSSRAACRSIISALWSRFRSFT</sequence>
<protein>
    <submittedName>
        <fullName evidence="2">Uncharacterized protein</fullName>
    </submittedName>
</protein>
<accession>A0A4Z2IKM0</accession>
<feature type="region of interest" description="Disordered" evidence="1">
    <location>
        <begin position="1"/>
        <end position="20"/>
    </location>
</feature>
<evidence type="ECO:0000256" key="1">
    <source>
        <dbReference type="SAM" id="MobiDB-lite"/>
    </source>
</evidence>
<evidence type="ECO:0000313" key="2">
    <source>
        <dbReference type="EMBL" id="TNN78298.1"/>
    </source>
</evidence>
<keyword evidence="3" id="KW-1185">Reference proteome</keyword>
<dbReference type="Proteomes" id="UP000314294">
    <property type="component" value="Unassembled WGS sequence"/>
</dbReference>
<gene>
    <name evidence="2" type="ORF">EYF80_011538</name>
</gene>
<name>A0A4Z2IKM0_9TELE</name>
<comment type="caution">
    <text evidence="2">The sequence shown here is derived from an EMBL/GenBank/DDBJ whole genome shotgun (WGS) entry which is preliminary data.</text>
</comment>
<evidence type="ECO:0000313" key="3">
    <source>
        <dbReference type="Proteomes" id="UP000314294"/>
    </source>
</evidence>
<dbReference type="EMBL" id="SRLO01000075">
    <property type="protein sequence ID" value="TNN78298.1"/>
    <property type="molecule type" value="Genomic_DNA"/>
</dbReference>
<proteinExistence type="predicted"/>